<keyword evidence="1" id="KW-0812">Transmembrane</keyword>
<accession>A0A3G4ZU87</accession>
<gene>
    <name evidence="2" type="ORF">Edafosvirus14_15</name>
</gene>
<protein>
    <submittedName>
        <fullName evidence="2">Uncharacterized protein</fullName>
    </submittedName>
</protein>
<keyword evidence="1" id="KW-0472">Membrane</keyword>
<feature type="transmembrane region" description="Helical" evidence="1">
    <location>
        <begin position="25"/>
        <end position="44"/>
    </location>
</feature>
<organism evidence="2">
    <name type="scientific">Edafosvirus sp</name>
    <dbReference type="NCBI Taxonomy" id="2487765"/>
    <lineage>
        <taxon>Viruses</taxon>
        <taxon>Varidnaviria</taxon>
        <taxon>Bamfordvirae</taxon>
        <taxon>Nucleocytoviricota</taxon>
        <taxon>Megaviricetes</taxon>
        <taxon>Imitervirales</taxon>
        <taxon>Mimiviridae</taxon>
        <taxon>Klosneuvirinae</taxon>
    </lineage>
</organism>
<proteinExistence type="predicted"/>
<evidence type="ECO:0000313" key="2">
    <source>
        <dbReference type="EMBL" id="AYV78468.1"/>
    </source>
</evidence>
<name>A0A3G4ZU87_9VIRU</name>
<evidence type="ECO:0000256" key="1">
    <source>
        <dbReference type="SAM" id="Phobius"/>
    </source>
</evidence>
<keyword evidence="1" id="KW-1133">Transmembrane helix</keyword>
<sequence length="170" mass="20576">MNIENLNDYNNTQYQPILDLDGDPLYVYLFIPWAYIQIILESYLETIEKNIKKKINKKTNGYIDITEIINEFNEFYKMFVETYNKIVDIYKNTWKWDINKIEIKEIIPINGPNIFPRNEKTYKLINSIYDTMIQLKNILNDFFSFDFKLRPADQIINELEIKFNPKHNII</sequence>
<dbReference type="EMBL" id="MK072079">
    <property type="protein sequence ID" value="AYV78468.1"/>
    <property type="molecule type" value="Genomic_DNA"/>
</dbReference>
<reference evidence="2" key="1">
    <citation type="submission" date="2018-10" db="EMBL/GenBank/DDBJ databases">
        <title>Hidden diversity of soil giant viruses.</title>
        <authorList>
            <person name="Schulz F."/>
            <person name="Alteio L."/>
            <person name="Goudeau D."/>
            <person name="Ryan E.M."/>
            <person name="Malmstrom R.R."/>
            <person name="Blanchard J."/>
            <person name="Woyke T."/>
        </authorList>
    </citation>
    <scope>NUCLEOTIDE SEQUENCE</scope>
    <source>
        <strain evidence="2">EDV1</strain>
    </source>
</reference>